<dbReference type="InterPro" id="IPR005770">
    <property type="entry name" value="PhnD"/>
</dbReference>
<comment type="caution">
    <text evidence="4">The sequence shown here is derived from an EMBL/GenBank/DDBJ whole genome shotgun (WGS) entry which is preliminary data.</text>
</comment>
<evidence type="ECO:0000256" key="3">
    <source>
        <dbReference type="SAM" id="SignalP"/>
    </source>
</evidence>
<evidence type="ECO:0000256" key="1">
    <source>
        <dbReference type="ARBA" id="ARBA00007162"/>
    </source>
</evidence>
<feature type="chain" id="PRO_5039274203" evidence="3">
    <location>
        <begin position="25"/>
        <end position="344"/>
    </location>
</feature>
<dbReference type="OrthoDB" id="1792890at2"/>
<reference evidence="4 5" key="1">
    <citation type="journal article" date="2015" name="Genome Announc.">
        <title>Expanding the biotechnology potential of lactobacilli through comparative genomics of 213 strains and associated genera.</title>
        <authorList>
            <person name="Sun Z."/>
            <person name="Harris H.M."/>
            <person name="McCann A."/>
            <person name="Guo C."/>
            <person name="Argimon S."/>
            <person name="Zhang W."/>
            <person name="Yang X."/>
            <person name="Jeffery I.B."/>
            <person name="Cooney J.C."/>
            <person name="Kagawa T.F."/>
            <person name="Liu W."/>
            <person name="Song Y."/>
            <person name="Salvetti E."/>
            <person name="Wrobel A."/>
            <person name="Rasinkangas P."/>
            <person name="Parkhill J."/>
            <person name="Rea M.C."/>
            <person name="O'Sullivan O."/>
            <person name="Ritari J."/>
            <person name="Douillard F.P."/>
            <person name="Paul Ross R."/>
            <person name="Yang R."/>
            <person name="Briner A.E."/>
            <person name="Felis G.E."/>
            <person name="de Vos W.M."/>
            <person name="Barrangou R."/>
            <person name="Klaenhammer T.R."/>
            <person name="Caufield P.W."/>
            <person name="Cui Y."/>
            <person name="Zhang H."/>
            <person name="O'Toole P.W."/>
        </authorList>
    </citation>
    <scope>NUCLEOTIDE SEQUENCE [LARGE SCALE GENOMIC DNA]</scope>
    <source>
        <strain evidence="4 5">DSM 13343</strain>
    </source>
</reference>
<dbReference type="NCBIfam" id="TIGR01098">
    <property type="entry name" value="3A0109s03R"/>
    <property type="match status" value="1"/>
</dbReference>
<evidence type="ECO:0000256" key="2">
    <source>
        <dbReference type="ARBA" id="ARBA00022729"/>
    </source>
</evidence>
<sequence length="344" mass="36318">MEETILKIKHILAATAALSLLVVAAGCSSKTTHADKTSSKTLTVVFLPSESSKEMTPVRTALSKVLHKATGKKINVQTTTDYNVAIQALASGKAQLGLLGPDSYIEARKQNSAVNPLVTYSGESGTLKDAHYNSYVMVPKAKADSYKDGGSYSLKKVKGQKISFVSATSTSGFAVPAGAIAAANGVKKTDLQQGGGFFDKVLYGQSHPGSAVNLFNGDVDVAAFDDIDLVNYGKFTNDATKAGAIFKINDDAPAPLDKAKGKESVAISVAQVQNEPLAINDKTVSKADRAKIIKALTAQSTTDNPIFFSKPDAKKPGLFTQTGKVHFMAISDKWYAPTHEVLGK</sequence>
<dbReference type="PANTHER" id="PTHR35841">
    <property type="entry name" value="PHOSPHONATES-BINDING PERIPLASMIC PROTEIN"/>
    <property type="match status" value="1"/>
</dbReference>
<name>A0A0R1QFJ1_9LACO</name>
<gene>
    <name evidence="4" type="ORF">FD01_GL001597</name>
</gene>
<keyword evidence="5" id="KW-1185">Reference proteome</keyword>
<proteinExistence type="inferred from homology"/>
<comment type="similarity">
    <text evidence="1">Belongs to the phosphate/phosphite/phosphonate binding protein family.</text>
</comment>
<accession>A0A0R1QFJ1</accession>
<protein>
    <submittedName>
        <fullName evidence="4">Phosphate phosphite phosphonate ABC transporter, periplasmic binding protein</fullName>
    </submittedName>
</protein>
<dbReference type="Pfam" id="PF12974">
    <property type="entry name" value="Phosphonate-bd"/>
    <property type="match status" value="1"/>
</dbReference>
<dbReference type="GO" id="GO:0043190">
    <property type="term" value="C:ATP-binding cassette (ABC) transporter complex"/>
    <property type="evidence" value="ECO:0007669"/>
    <property type="project" value="InterPro"/>
</dbReference>
<dbReference type="PATRIC" id="fig|1423769.4.peg.1710"/>
<dbReference type="EMBL" id="AZEU01000188">
    <property type="protein sequence ID" value="KRL43567.1"/>
    <property type="molecule type" value="Genomic_DNA"/>
</dbReference>
<dbReference type="GO" id="GO:0055085">
    <property type="term" value="P:transmembrane transport"/>
    <property type="evidence" value="ECO:0007669"/>
    <property type="project" value="InterPro"/>
</dbReference>
<dbReference type="PROSITE" id="PS51257">
    <property type="entry name" value="PROKAR_LIPOPROTEIN"/>
    <property type="match status" value="1"/>
</dbReference>
<evidence type="ECO:0000313" key="5">
    <source>
        <dbReference type="Proteomes" id="UP000051790"/>
    </source>
</evidence>
<evidence type="ECO:0000313" key="4">
    <source>
        <dbReference type="EMBL" id="KRL43567.1"/>
    </source>
</evidence>
<organism evidence="4 5">
    <name type="scientific">Lacticaseibacillus manihotivorans DSM 13343 = JCM 12514</name>
    <dbReference type="NCBI Taxonomy" id="1423769"/>
    <lineage>
        <taxon>Bacteria</taxon>
        <taxon>Bacillati</taxon>
        <taxon>Bacillota</taxon>
        <taxon>Bacilli</taxon>
        <taxon>Lactobacillales</taxon>
        <taxon>Lactobacillaceae</taxon>
        <taxon>Lacticaseibacillus</taxon>
    </lineage>
</organism>
<dbReference type="SUPFAM" id="SSF53850">
    <property type="entry name" value="Periplasmic binding protein-like II"/>
    <property type="match status" value="1"/>
</dbReference>
<dbReference type="AlphaFoldDB" id="A0A0R1QFJ1"/>
<dbReference type="Gene3D" id="3.40.190.10">
    <property type="entry name" value="Periplasmic binding protein-like II"/>
    <property type="match status" value="2"/>
</dbReference>
<keyword evidence="2 3" id="KW-0732">Signal</keyword>
<feature type="signal peptide" evidence="3">
    <location>
        <begin position="1"/>
        <end position="24"/>
    </location>
</feature>
<dbReference type="Proteomes" id="UP000051790">
    <property type="component" value="Unassembled WGS sequence"/>
</dbReference>
<dbReference type="PANTHER" id="PTHR35841:SF1">
    <property type="entry name" value="PHOSPHONATES-BINDING PERIPLASMIC PROTEIN"/>
    <property type="match status" value="1"/>
</dbReference>